<dbReference type="Gene3D" id="3.30.200.20">
    <property type="entry name" value="Phosphorylase Kinase, domain 1"/>
    <property type="match status" value="1"/>
</dbReference>
<dbReference type="Pfam" id="PF13360">
    <property type="entry name" value="PQQ_2"/>
    <property type="match status" value="2"/>
</dbReference>
<evidence type="ECO:0000256" key="5">
    <source>
        <dbReference type="PROSITE-ProRule" id="PRU10141"/>
    </source>
</evidence>
<evidence type="ECO:0000256" key="3">
    <source>
        <dbReference type="ARBA" id="ARBA00022777"/>
    </source>
</evidence>
<dbReference type="InterPro" id="IPR000719">
    <property type="entry name" value="Prot_kinase_dom"/>
</dbReference>
<evidence type="ECO:0000256" key="2">
    <source>
        <dbReference type="ARBA" id="ARBA00022741"/>
    </source>
</evidence>
<reference evidence="7 8" key="1">
    <citation type="submission" date="2021-03" db="EMBL/GenBank/DDBJ databases">
        <authorList>
            <person name="Kanchanasin P."/>
            <person name="Saeng-In P."/>
            <person name="Phongsopitanun W."/>
            <person name="Yuki M."/>
            <person name="Kudo T."/>
            <person name="Ohkuma M."/>
            <person name="Tanasupawat S."/>
        </authorList>
    </citation>
    <scope>NUCLEOTIDE SEQUENCE [LARGE SCALE GENOMIC DNA]</scope>
    <source>
        <strain evidence="7 8">L46</strain>
    </source>
</reference>
<keyword evidence="2 5" id="KW-0547">Nucleotide-binding</keyword>
<keyword evidence="8" id="KW-1185">Reference proteome</keyword>
<feature type="domain" description="Protein kinase" evidence="6">
    <location>
        <begin position="18"/>
        <end position="266"/>
    </location>
</feature>
<protein>
    <submittedName>
        <fullName evidence="7">PQQ-binding-like beta-propeller repeat protein</fullName>
    </submittedName>
</protein>
<dbReference type="InterPro" id="IPR011047">
    <property type="entry name" value="Quinoprotein_ADH-like_sf"/>
</dbReference>
<dbReference type="Pfam" id="PF00069">
    <property type="entry name" value="Pkinase"/>
    <property type="match status" value="1"/>
</dbReference>
<dbReference type="EMBL" id="JAGEOK010000029">
    <property type="protein sequence ID" value="MBO2442978.1"/>
    <property type="molecule type" value="Genomic_DNA"/>
</dbReference>
<keyword evidence="1" id="KW-0808">Transferase</keyword>
<dbReference type="PANTHER" id="PTHR43289">
    <property type="entry name" value="MITOGEN-ACTIVATED PROTEIN KINASE KINASE KINASE 20-RELATED"/>
    <property type="match status" value="1"/>
</dbReference>
<feature type="binding site" evidence="5">
    <location>
        <position position="46"/>
    </location>
    <ligand>
        <name>ATP</name>
        <dbReference type="ChEBI" id="CHEBI:30616"/>
    </ligand>
</feature>
<dbReference type="InterPro" id="IPR011009">
    <property type="entry name" value="Kinase-like_dom_sf"/>
</dbReference>
<dbReference type="Gene3D" id="1.10.510.10">
    <property type="entry name" value="Transferase(Phosphotransferase) domain 1"/>
    <property type="match status" value="1"/>
</dbReference>
<organism evidence="7 8">
    <name type="scientific">Actinomadura nitritigenes</name>
    <dbReference type="NCBI Taxonomy" id="134602"/>
    <lineage>
        <taxon>Bacteria</taxon>
        <taxon>Bacillati</taxon>
        <taxon>Actinomycetota</taxon>
        <taxon>Actinomycetes</taxon>
        <taxon>Streptosporangiales</taxon>
        <taxon>Thermomonosporaceae</taxon>
        <taxon>Actinomadura</taxon>
    </lineage>
</organism>
<accession>A0ABS3R9T4</accession>
<dbReference type="InterPro" id="IPR008271">
    <property type="entry name" value="Ser/Thr_kinase_AS"/>
</dbReference>
<evidence type="ECO:0000256" key="4">
    <source>
        <dbReference type="ARBA" id="ARBA00022840"/>
    </source>
</evidence>
<name>A0ABS3R9T4_9ACTN</name>
<dbReference type="PROSITE" id="PS00107">
    <property type="entry name" value="PROTEIN_KINASE_ATP"/>
    <property type="match status" value="1"/>
</dbReference>
<evidence type="ECO:0000313" key="8">
    <source>
        <dbReference type="Proteomes" id="UP000666915"/>
    </source>
</evidence>
<evidence type="ECO:0000259" key="6">
    <source>
        <dbReference type="PROSITE" id="PS50011"/>
    </source>
</evidence>
<evidence type="ECO:0000256" key="1">
    <source>
        <dbReference type="ARBA" id="ARBA00022679"/>
    </source>
</evidence>
<dbReference type="PROSITE" id="PS50011">
    <property type="entry name" value="PROTEIN_KINASE_DOM"/>
    <property type="match status" value="1"/>
</dbReference>
<dbReference type="SUPFAM" id="SSF50998">
    <property type="entry name" value="Quinoprotein alcohol dehydrogenase-like"/>
    <property type="match status" value="2"/>
</dbReference>
<dbReference type="Proteomes" id="UP000666915">
    <property type="component" value="Unassembled WGS sequence"/>
</dbReference>
<dbReference type="Gene3D" id="2.130.10.10">
    <property type="entry name" value="YVTN repeat-like/Quinoprotein amine dehydrogenase"/>
    <property type="match status" value="2"/>
</dbReference>
<gene>
    <name evidence="7" type="ORF">J4557_36165</name>
</gene>
<sequence>MEMTEPLRPEDPEALGPHRLLGRLGQGGMGRVYLARSRAGRLLAVKAVHAEYAGDPAFRARFRREIDAARRVAGAFTAPVVDADPDGSPPWLATAYVPGPSLRDAVLRHGPLPEGTVRALGAGLAEALAAVHAAGLVHRDLKPSNVLLAADGPRLIDFGISRAADDAALTAAGAVVGSAGYLSPEQAAAEEAGPASDVFSLGATLAFAATGRPPFGDARPEALLYRVGHEDPDLAGVPGPLRGLLAACLQRDPERRPPVGRLPALLLPEPGAAPGAAPAPGEHWLPDPVAAEVAEWSADAANAGDGTSGGGGVGRRWLLAGLAAAGAAAVAGGAIALATRGGSTPRPRPSAEPKITPRRLWSARTEKPDGIAIEGGLVLYATGAFSADLVALDLSRGQRRWRKGKVLFADGPSEEWARPPVAAYGGALYAALGSLNGGAPLRALDPATGAVRATIELPGGLEPGLVWGAQGPVVFCRSSDADRALIAVDVAARKILWSYRGQGVEDDMVTVPPAGGLVFRTERTGTVHAHAVADGTERWRVPTDAAAGDQPVIAAGDTVYVTGGHLYALDAATGRTRWAFATGADGRAAVRDRDVFVTLPRLTALDARTGAPRWQVEVGATLGRLAICGDLLLAPSLYGEHPAVHGWEAGTGRRRWEYPIPAEAGANPYPSIVTAGDLFAIGDGSAIAAFQVT</sequence>
<dbReference type="InterPro" id="IPR018391">
    <property type="entry name" value="PQQ_b-propeller_rpt"/>
</dbReference>
<keyword evidence="3" id="KW-0418">Kinase</keyword>
<dbReference type="SMART" id="SM00220">
    <property type="entry name" value="S_TKc"/>
    <property type="match status" value="1"/>
</dbReference>
<proteinExistence type="predicted"/>
<dbReference type="InterPro" id="IPR017441">
    <property type="entry name" value="Protein_kinase_ATP_BS"/>
</dbReference>
<dbReference type="SMART" id="SM00564">
    <property type="entry name" value="PQQ"/>
    <property type="match status" value="5"/>
</dbReference>
<dbReference type="CDD" id="cd14014">
    <property type="entry name" value="STKc_PknB_like"/>
    <property type="match status" value="1"/>
</dbReference>
<comment type="caution">
    <text evidence="7">The sequence shown here is derived from an EMBL/GenBank/DDBJ whole genome shotgun (WGS) entry which is preliminary data.</text>
</comment>
<dbReference type="SUPFAM" id="SSF56112">
    <property type="entry name" value="Protein kinase-like (PK-like)"/>
    <property type="match status" value="1"/>
</dbReference>
<keyword evidence="4 5" id="KW-0067">ATP-binding</keyword>
<dbReference type="InterPro" id="IPR002372">
    <property type="entry name" value="PQQ_rpt_dom"/>
</dbReference>
<dbReference type="PANTHER" id="PTHR43289:SF34">
    <property type="entry name" value="SERINE_THREONINE-PROTEIN KINASE YBDM-RELATED"/>
    <property type="match status" value="1"/>
</dbReference>
<evidence type="ECO:0000313" key="7">
    <source>
        <dbReference type="EMBL" id="MBO2442978.1"/>
    </source>
</evidence>
<dbReference type="InterPro" id="IPR015943">
    <property type="entry name" value="WD40/YVTN_repeat-like_dom_sf"/>
</dbReference>
<dbReference type="PROSITE" id="PS00108">
    <property type="entry name" value="PROTEIN_KINASE_ST"/>
    <property type="match status" value="1"/>
</dbReference>